<evidence type="ECO:0000256" key="1">
    <source>
        <dbReference type="ARBA" id="ARBA00022630"/>
    </source>
</evidence>
<dbReference type="InterPro" id="IPR051799">
    <property type="entry name" value="NADH_flavin_oxidoreductase"/>
</dbReference>
<keyword evidence="2" id="KW-0560">Oxidoreductase</keyword>
<dbReference type="PANTHER" id="PTHR43656">
    <property type="entry name" value="BINDING OXIDOREDUCTASE, PUTATIVE (AFU_ORTHOLOGUE AFUA_2G08260)-RELATED"/>
    <property type="match status" value="1"/>
</dbReference>
<evidence type="ECO:0000313" key="5">
    <source>
        <dbReference type="Proteomes" id="UP000785783"/>
    </source>
</evidence>
<dbReference type="EMBL" id="JADHOK010000068">
    <property type="protein sequence ID" value="MBL6762079.1"/>
    <property type="molecule type" value="Genomic_DNA"/>
</dbReference>
<gene>
    <name evidence="4" type="ORF">ISQ19_05215</name>
</gene>
<protein>
    <submittedName>
        <fullName evidence="4">NADH:flavin oxidoreductase/NADH oxidase family protein</fullName>
    </submittedName>
</protein>
<comment type="caution">
    <text evidence="4">The sequence shown here is derived from an EMBL/GenBank/DDBJ whole genome shotgun (WGS) entry which is preliminary data.</text>
</comment>
<evidence type="ECO:0000313" key="4">
    <source>
        <dbReference type="EMBL" id="MBL6762079.1"/>
    </source>
</evidence>
<dbReference type="InterPro" id="IPR013785">
    <property type="entry name" value="Aldolase_TIM"/>
</dbReference>
<dbReference type="GO" id="GO:0016491">
    <property type="term" value="F:oxidoreductase activity"/>
    <property type="evidence" value="ECO:0007669"/>
    <property type="project" value="UniProtKB-KW"/>
</dbReference>
<sequence length="440" mass="48188">MVLNIESSLKLPCGAEIKNRICKAAMTEGLADEQNRATDKHVTLYSRWAEGGSGILLTGNVQIDHRYLERPANVAIEGKQSNEQISRLRAFAEAGTKNNTHLWMQISHAGRQTPAAVAPTPVGPSDIQLQMPGAAFGKPRALEHEEILDIIQRFAHAAKTAQETGFTGVQLHGAHGYLLSEFLSPDVNTRDDEWGGSLENRARLLLESIRAVRKAVGDSFPVALKLNSADFQKGGFSHEESVQVASWLNDEGLDLLEVSGGTYEQPKLVGLDNLTLNPDRAEALRESTVAREAYFLDYAKDIRAVFKNPLMVTGGFRSRAGMDAALEAGACDMIGLGRPLCVDTDIVNKLMDRSVDTTTIFEKSLEIGPKILRPLLGLNSPFRTMAALNGWGQQGWWCLQILKMGEGQEPDLDLGVFKAFTSYQASEKKAAEVYNAHWNA</sequence>
<keyword evidence="1" id="KW-0285">Flavoprotein</keyword>
<name>A0A937HE16_9PROT</name>
<dbReference type="Pfam" id="PF00724">
    <property type="entry name" value="Oxidored_FMN"/>
    <property type="match status" value="1"/>
</dbReference>
<feature type="domain" description="NADH:flavin oxidoreductase/NADH oxidase N-terminal" evidence="3">
    <location>
        <begin position="16"/>
        <end position="351"/>
    </location>
</feature>
<dbReference type="Proteomes" id="UP000785783">
    <property type="component" value="Unassembled WGS sequence"/>
</dbReference>
<dbReference type="AlphaFoldDB" id="A0A937HE16"/>
<dbReference type="SUPFAM" id="SSF51395">
    <property type="entry name" value="FMN-linked oxidoreductases"/>
    <property type="match status" value="1"/>
</dbReference>
<dbReference type="PANTHER" id="PTHR43656:SF2">
    <property type="entry name" value="BINDING OXIDOREDUCTASE, PUTATIVE (AFU_ORTHOLOGUE AFUA_2G08260)-RELATED"/>
    <property type="match status" value="1"/>
</dbReference>
<reference evidence="4" key="1">
    <citation type="submission" date="2020-10" db="EMBL/GenBank/DDBJ databases">
        <title>Microbiome of the Black Sea water column analyzed by genome centric metagenomics.</title>
        <authorList>
            <person name="Cabello-Yeves P.J."/>
            <person name="Callieri C."/>
            <person name="Picazo A."/>
            <person name="Mehrshad M."/>
            <person name="Haro-Moreno J.M."/>
            <person name="Roda-Garcia J."/>
            <person name="Dzembekova N."/>
            <person name="Slabakova V."/>
            <person name="Slabakova N."/>
            <person name="Moncheva S."/>
            <person name="Rodriguez-Valera F."/>
        </authorList>
    </citation>
    <scope>NUCLEOTIDE SEQUENCE</scope>
    <source>
        <strain evidence="4">BS307-5m-G5</strain>
    </source>
</reference>
<dbReference type="Gene3D" id="3.20.20.70">
    <property type="entry name" value="Aldolase class I"/>
    <property type="match status" value="1"/>
</dbReference>
<dbReference type="CDD" id="cd04733">
    <property type="entry name" value="OYE_like_2_FMN"/>
    <property type="match status" value="1"/>
</dbReference>
<proteinExistence type="predicted"/>
<evidence type="ECO:0000256" key="2">
    <source>
        <dbReference type="ARBA" id="ARBA00023002"/>
    </source>
</evidence>
<organism evidence="4 5">
    <name type="scientific">PS1 clade bacterium</name>
    <dbReference type="NCBI Taxonomy" id="2175152"/>
    <lineage>
        <taxon>Bacteria</taxon>
        <taxon>Pseudomonadati</taxon>
        <taxon>Pseudomonadota</taxon>
        <taxon>Alphaproteobacteria</taxon>
        <taxon>PS1 clade</taxon>
    </lineage>
</organism>
<dbReference type="GO" id="GO:0010181">
    <property type="term" value="F:FMN binding"/>
    <property type="evidence" value="ECO:0007669"/>
    <property type="project" value="InterPro"/>
</dbReference>
<accession>A0A937HE16</accession>
<evidence type="ECO:0000259" key="3">
    <source>
        <dbReference type="Pfam" id="PF00724"/>
    </source>
</evidence>
<dbReference type="InterPro" id="IPR001155">
    <property type="entry name" value="OxRdtase_FMN_N"/>
</dbReference>